<dbReference type="GO" id="GO:0003735">
    <property type="term" value="F:structural constituent of ribosome"/>
    <property type="evidence" value="ECO:0007669"/>
    <property type="project" value="UniProtKB-UniRule"/>
</dbReference>
<feature type="initiator methionine" description="Removed" evidence="4">
    <location>
        <position position="1"/>
    </location>
</feature>
<evidence type="ECO:0000256" key="4">
    <source>
        <dbReference type="HAMAP-Rule" id="MF_03122"/>
    </source>
</evidence>
<evidence type="ECO:0000313" key="6">
    <source>
        <dbReference type="EMBL" id="CAE2319057.1"/>
    </source>
</evidence>
<organism evidence="6">
    <name type="scientific">Paramoeba aestuarina</name>
    <dbReference type="NCBI Taxonomy" id="180227"/>
    <lineage>
        <taxon>Eukaryota</taxon>
        <taxon>Amoebozoa</taxon>
        <taxon>Discosea</taxon>
        <taxon>Flabellinia</taxon>
        <taxon>Dactylopodida</taxon>
        <taxon>Paramoebidae</taxon>
        <taxon>Paramoeba</taxon>
    </lineage>
</organism>
<dbReference type="PANTHER" id="PTHR11830">
    <property type="entry name" value="40S RIBOSOMAL PROTEIN S3A"/>
    <property type="match status" value="1"/>
</dbReference>
<gene>
    <name evidence="6" type="ORF">NAES01612_LOCUS17256</name>
</gene>
<dbReference type="HAMAP" id="MF_03122">
    <property type="entry name" value="Ribosomal_eS1_euk"/>
    <property type="match status" value="1"/>
</dbReference>
<comment type="subunit">
    <text evidence="4">Component of the small ribosomal subunit. Mature ribosomes consist of a small (40S) and a large (60S) subunit. The 40S subunit contains about 33 different proteins and 1 molecule of RNA (18S). The 60S subunit contains about 49 different proteins and 3 molecules of RNA (25S, 5.8S and 5S).</text>
</comment>
<dbReference type="InterPro" id="IPR027500">
    <property type="entry name" value="Ribosomal_eS1_euk"/>
</dbReference>
<dbReference type="SMART" id="SM01397">
    <property type="entry name" value="Ribosomal_S3Ae"/>
    <property type="match status" value="1"/>
</dbReference>
<reference evidence="6" key="1">
    <citation type="submission" date="2021-01" db="EMBL/GenBank/DDBJ databases">
        <authorList>
            <person name="Corre E."/>
            <person name="Pelletier E."/>
            <person name="Niang G."/>
            <person name="Scheremetjew M."/>
            <person name="Finn R."/>
            <person name="Kale V."/>
            <person name="Holt S."/>
            <person name="Cochrane G."/>
            <person name="Meng A."/>
            <person name="Brown T."/>
            <person name="Cohen L."/>
        </authorList>
    </citation>
    <scope>NUCLEOTIDE SEQUENCE</scope>
    <source>
        <strain evidence="6">SoJaBio B1-5/56/2</strain>
    </source>
</reference>
<comment type="similarity">
    <text evidence="4">Belongs to the eukaryotic ribosomal protein eS1 family.</text>
</comment>
<dbReference type="InterPro" id="IPR001593">
    <property type="entry name" value="Ribosomal_eS1"/>
</dbReference>
<evidence type="ECO:0000256" key="3">
    <source>
        <dbReference type="ARBA" id="ARBA00023274"/>
    </source>
</evidence>
<dbReference type="AlphaFoldDB" id="A0A7S4NZQ8"/>
<feature type="compositionally biased region" description="Basic residues" evidence="5">
    <location>
        <begin position="1"/>
        <end position="17"/>
    </location>
</feature>
<keyword evidence="1 4" id="KW-0963">Cytoplasm</keyword>
<dbReference type="GO" id="GO:0022627">
    <property type="term" value="C:cytosolic small ribosomal subunit"/>
    <property type="evidence" value="ECO:0007669"/>
    <property type="project" value="UniProtKB-UniRule"/>
</dbReference>
<evidence type="ECO:0000256" key="5">
    <source>
        <dbReference type="SAM" id="MobiDB-lite"/>
    </source>
</evidence>
<sequence length="250" mass="28448">MAIGKNKKTTGRKGGKKKASDPMLRKEWYDVIAPATFTNRKAAKTIVNKSSGMKLAVDGLRHRVFHTYLSDLQDQPEHGHVKIKLRVEDIQGRNCLTQFYGMDTSVDKLRSMVRKWISLIECVVDASTTDGYRMRFFVLLFTKPQDKQVCRNSYANASQKKAIRRRATQIIRDSVSKSDVNNVVRKLHTKVMASEIEKSGSQVYPLQNVIIRKVKTIKIPQLITQKLLDAHNHDIPESKEDIGEPITVAE</sequence>
<keyword evidence="2 4" id="KW-0689">Ribosomal protein</keyword>
<evidence type="ECO:0000256" key="1">
    <source>
        <dbReference type="ARBA" id="ARBA00022490"/>
    </source>
</evidence>
<protein>
    <recommendedName>
        <fullName evidence="4">Small ribosomal subunit protein eS1</fullName>
    </recommendedName>
</protein>
<feature type="region of interest" description="Disordered" evidence="5">
    <location>
        <begin position="1"/>
        <end position="21"/>
    </location>
</feature>
<accession>A0A7S4NZQ8</accession>
<name>A0A7S4NZQ8_9EUKA</name>
<comment type="subcellular location">
    <subcellularLocation>
        <location evidence="4">Cytoplasm</location>
    </subcellularLocation>
</comment>
<proteinExistence type="inferred from homology"/>
<dbReference type="Pfam" id="PF01015">
    <property type="entry name" value="Ribosomal_S3Ae"/>
    <property type="match status" value="1"/>
</dbReference>
<dbReference type="GO" id="GO:0006412">
    <property type="term" value="P:translation"/>
    <property type="evidence" value="ECO:0007669"/>
    <property type="project" value="UniProtKB-UniRule"/>
</dbReference>
<evidence type="ECO:0000256" key="2">
    <source>
        <dbReference type="ARBA" id="ARBA00022980"/>
    </source>
</evidence>
<keyword evidence="3 4" id="KW-0687">Ribonucleoprotein</keyword>
<dbReference type="EMBL" id="HBKR01026333">
    <property type="protein sequence ID" value="CAE2319057.1"/>
    <property type="molecule type" value="Transcribed_RNA"/>
</dbReference>